<feature type="transmembrane region" description="Helical" evidence="9">
    <location>
        <begin position="387"/>
        <end position="407"/>
    </location>
</feature>
<dbReference type="PROSITE" id="PS00217">
    <property type="entry name" value="SUGAR_TRANSPORT_2"/>
    <property type="match status" value="1"/>
</dbReference>
<evidence type="ECO:0000256" key="1">
    <source>
        <dbReference type="ARBA" id="ARBA00004651"/>
    </source>
</evidence>
<feature type="transmembrane region" description="Helical" evidence="9">
    <location>
        <begin position="350"/>
        <end position="375"/>
    </location>
</feature>
<feature type="transmembrane region" description="Helical" evidence="9">
    <location>
        <begin position="145"/>
        <end position="164"/>
    </location>
</feature>
<feature type="domain" description="Major facilitator superfamily (MFS) profile" evidence="10">
    <location>
        <begin position="10"/>
        <end position="442"/>
    </location>
</feature>
<dbReference type="PANTHER" id="PTHR48021">
    <property type="match status" value="1"/>
</dbReference>
<feature type="transmembrane region" description="Helical" evidence="9">
    <location>
        <begin position="112"/>
        <end position="133"/>
    </location>
</feature>
<dbReference type="FunFam" id="1.20.1250.20:FF:000218">
    <property type="entry name" value="facilitated trehalose transporter Tret1"/>
    <property type="match status" value="1"/>
</dbReference>
<feature type="transmembrane region" description="Helical" evidence="9">
    <location>
        <begin position="88"/>
        <end position="106"/>
    </location>
</feature>
<evidence type="ECO:0000256" key="9">
    <source>
        <dbReference type="SAM" id="Phobius"/>
    </source>
</evidence>
<organism evidence="11 12">
    <name type="scientific">Rhynchophorus ferrugineus</name>
    <name type="common">Red palm weevil</name>
    <name type="synonym">Curculio ferrugineus</name>
    <dbReference type="NCBI Taxonomy" id="354439"/>
    <lineage>
        <taxon>Eukaryota</taxon>
        <taxon>Metazoa</taxon>
        <taxon>Ecdysozoa</taxon>
        <taxon>Arthropoda</taxon>
        <taxon>Hexapoda</taxon>
        <taxon>Insecta</taxon>
        <taxon>Pterygota</taxon>
        <taxon>Neoptera</taxon>
        <taxon>Endopterygota</taxon>
        <taxon>Coleoptera</taxon>
        <taxon>Polyphaga</taxon>
        <taxon>Cucujiformia</taxon>
        <taxon>Curculionidae</taxon>
        <taxon>Dryophthorinae</taxon>
        <taxon>Rhynchophorus</taxon>
    </lineage>
</organism>
<dbReference type="InterPro" id="IPR050549">
    <property type="entry name" value="MFS_Trehalose_Transporter"/>
</dbReference>
<keyword evidence="5 9" id="KW-0812">Transmembrane</keyword>
<keyword evidence="7 9" id="KW-0472">Membrane</keyword>
<feature type="transmembrane region" description="Helical" evidence="9">
    <location>
        <begin position="292"/>
        <end position="310"/>
    </location>
</feature>
<evidence type="ECO:0000256" key="3">
    <source>
        <dbReference type="ARBA" id="ARBA00022475"/>
    </source>
</evidence>
<evidence type="ECO:0000256" key="4">
    <source>
        <dbReference type="ARBA" id="ARBA00022597"/>
    </source>
</evidence>
<keyword evidence="6 9" id="KW-1133">Transmembrane helix</keyword>
<name>A0A834HMC5_RHYFE</name>
<keyword evidence="8" id="KW-0325">Glycoprotein</keyword>
<keyword evidence="4" id="KW-0762">Sugar transport</keyword>
<dbReference type="PANTHER" id="PTHR48021:SF1">
    <property type="entry name" value="GH07001P-RELATED"/>
    <property type="match status" value="1"/>
</dbReference>
<feature type="transmembrane region" description="Helical" evidence="9">
    <location>
        <begin position="9"/>
        <end position="32"/>
    </location>
</feature>
<dbReference type="InterPro" id="IPR005828">
    <property type="entry name" value="MFS_sugar_transport-like"/>
</dbReference>
<evidence type="ECO:0000313" key="12">
    <source>
        <dbReference type="Proteomes" id="UP000625711"/>
    </source>
</evidence>
<dbReference type="AlphaFoldDB" id="A0A834HMC5"/>
<gene>
    <name evidence="11" type="ORF">GWI33_021920</name>
</gene>
<evidence type="ECO:0000256" key="6">
    <source>
        <dbReference type="ARBA" id="ARBA00022989"/>
    </source>
</evidence>
<comment type="caution">
    <text evidence="11">The sequence shown here is derived from an EMBL/GenBank/DDBJ whole genome shotgun (WGS) entry which is preliminary data.</text>
</comment>
<dbReference type="GO" id="GO:0022857">
    <property type="term" value="F:transmembrane transporter activity"/>
    <property type="evidence" value="ECO:0007669"/>
    <property type="project" value="InterPro"/>
</dbReference>
<dbReference type="Pfam" id="PF00083">
    <property type="entry name" value="Sugar_tr"/>
    <property type="match status" value="1"/>
</dbReference>
<proteinExistence type="predicted"/>
<feature type="transmembrane region" description="Helical" evidence="9">
    <location>
        <begin position="419"/>
        <end position="438"/>
    </location>
</feature>
<feature type="transmembrane region" description="Helical" evidence="9">
    <location>
        <begin position="170"/>
        <end position="192"/>
    </location>
</feature>
<sequence length="455" mass="50451">MDSKSRPNFYIYFAAFSTTMAIFAGGQCFTWSSPMLPKLNSEDSDINPIGRPVTVTESSFIVSAFNLGLLMGTPISVVLSKLLTKKPCLLLSIGPILIAHALLLFANQVTYFFIARLLMGISTGTMWCFSPTFIAEIAEDRNRGILGALAGIMSTAGSLLTYIVGPYTSVKYFSVINLVPAVIFLVSFGFFVPEDPYDLLQRNKISEAEVSLKKLRNNSKVEKELDYIRNCVNSDNEKRFIDLFKERGLRKAMGICIILMFIQQLCGVTAVISYTQTIFDLSGTTIPSDLSAIATGIISLIANIVSSILVDRSGRKILLITSCCFTSISMFTLATYFYLLTSNVDVSSVFWLPIVSLMVFMFFFNFGLAVIPWVIVGEMFPSTVKPLAVTMSGFFNFGLSLTVNVFFPYLMALVGLSGTFYIFAFVTFLAVIFCYFKLPETKGKTFKEIEMMLSK</sequence>
<dbReference type="Proteomes" id="UP000625711">
    <property type="component" value="Unassembled WGS sequence"/>
</dbReference>
<dbReference type="SUPFAM" id="SSF103473">
    <property type="entry name" value="MFS general substrate transporter"/>
    <property type="match status" value="1"/>
</dbReference>
<dbReference type="GO" id="GO:0005886">
    <property type="term" value="C:plasma membrane"/>
    <property type="evidence" value="ECO:0007669"/>
    <property type="project" value="UniProtKB-SubCell"/>
</dbReference>
<keyword evidence="12" id="KW-1185">Reference proteome</keyword>
<dbReference type="OrthoDB" id="4142200at2759"/>
<comment type="subcellular location">
    <subcellularLocation>
        <location evidence="1">Cell membrane</location>
        <topology evidence="1">Multi-pass membrane protein</topology>
    </subcellularLocation>
</comment>
<protein>
    <recommendedName>
        <fullName evidence="10">Major facilitator superfamily (MFS) profile domain-containing protein</fullName>
    </recommendedName>
</protein>
<evidence type="ECO:0000259" key="10">
    <source>
        <dbReference type="PROSITE" id="PS50850"/>
    </source>
</evidence>
<feature type="transmembrane region" description="Helical" evidence="9">
    <location>
        <begin position="252"/>
        <end position="272"/>
    </location>
</feature>
<keyword evidence="3" id="KW-1003">Cell membrane</keyword>
<feature type="transmembrane region" description="Helical" evidence="9">
    <location>
        <begin position="60"/>
        <end position="79"/>
    </location>
</feature>
<evidence type="ECO:0000256" key="5">
    <source>
        <dbReference type="ARBA" id="ARBA00022692"/>
    </source>
</evidence>
<accession>A0A834HMC5</accession>
<dbReference type="InterPro" id="IPR036259">
    <property type="entry name" value="MFS_trans_sf"/>
</dbReference>
<dbReference type="Gene3D" id="1.20.1250.20">
    <property type="entry name" value="MFS general substrate transporter like domains"/>
    <property type="match status" value="1"/>
</dbReference>
<keyword evidence="2" id="KW-0813">Transport</keyword>
<reference evidence="11" key="1">
    <citation type="submission" date="2020-08" db="EMBL/GenBank/DDBJ databases">
        <title>Genome sequencing and assembly of the red palm weevil Rhynchophorus ferrugineus.</title>
        <authorList>
            <person name="Dias G.B."/>
            <person name="Bergman C.M."/>
            <person name="Manee M."/>
        </authorList>
    </citation>
    <scope>NUCLEOTIDE SEQUENCE</scope>
    <source>
        <strain evidence="11">AA-2017</strain>
        <tissue evidence="11">Whole larva</tissue>
    </source>
</reference>
<evidence type="ECO:0000256" key="8">
    <source>
        <dbReference type="ARBA" id="ARBA00023180"/>
    </source>
</evidence>
<dbReference type="InterPro" id="IPR005829">
    <property type="entry name" value="Sugar_transporter_CS"/>
</dbReference>
<dbReference type="EMBL" id="JAACXV010015545">
    <property type="protein sequence ID" value="KAF7264920.1"/>
    <property type="molecule type" value="Genomic_DNA"/>
</dbReference>
<dbReference type="InterPro" id="IPR020846">
    <property type="entry name" value="MFS_dom"/>
</dbReference>
<evidence type="ECO:0000313" key="11">
    <source>
        <dbReference type="EMBL" id="KAF7264920.1"/>
    </source>
</evidence>
<feature type="transmembrane region" description="Helical" evidence="9">
    <location>
        <begin position="317"/>
        <end position="338"/>
    </location>
</feature>
<dbReference type="PRINTS" id="PR00171">
    <property type="entry name" value="SUGRTRNSPORT"/>
</dbReference>
<dbReference type="PROSITE" id="PS50850">
    <property type="entry name" value="MFS"/>
    <property type="match status" value="1"/>
</dbReference>
<dbReference type="InterPro" id="IPR003663">
    <property type="entry name" value="Sugar/inositol_transpt"/>
</dbReference>
<evidence type="ECO:0000256" key="2">
    <source>
        <dbReference type="ARBA" id="ARBA00022448"/>
    </source>
</evidence>
<evidence type="ECO:0000256" key="7">
    <source>
        <dbReference type="ARBA" id="ARBA00023136"/>
    </source>
</evidence>